<proteinExistence type="predicted"/>
<feature type="transmembrane region" description="Helical" evidence="1">
    <location>
        <begin position="202"/>
        <end position="222"/>
    </location>
</feature>
<keyword evidence="1" id="KW-0472">Membrane</keyword>
<organism evidence="2 3">
    <name type="scientific">Streptomyces taklimakanensis</name>
    <dbReference type="NCBI Taxonomy" id="2569853"/>
    <lineage>
        <taxon>Bacteria</taxon>
        <taxon>Bacillati</taxon>
        <taxon>Actinomycetota</taxon>
        <taxon>Actinomycetes</taxon>
        <taxon>Kitasatosporales</taxon>
        <taxon>Streptomycetaceae</taxon>
        <taxon>Streptomyces</taxon>
    </lineage>
</organism>
<dbReference type="Proteomes" id="UP000473014">
    <property type="component" value="Unassembled WGS sequence"/>
</dbReference>
<keyword evidence="3" id="KW-1185">Reference proteome</keyword>
<dbReference type="OrthoDB" id="5187995at2"/>
<evidence type="ECO:0000256" key="1">
    <source>
        <dbReference type="SAM" id="Phobius"/>
    </source>
</evidence>
<comment type="caution">
    <text evidence="2">The sequence shown here is derived from an EMBL/GenBank/DDBJ whole genome shotgun (WGS) entry which is preliminary data.</text>
</comment>
<feature type="transmembrane region" description="Helical" evidence="1">
    <location>
        <begin position="105"/>
        <end position="125"/>
    </location>
</feature>
<dbReference type="NCBIfam" id="NF038403">
    <property type="entry name" value="perm_prefix_1"/>
    <property type="match status" value="1"/>
</dbReference>
<dbReference type="AlphaFoldDB" id="A0A6G2BCT9"/>
<accession>A0A6G2BCT9</accession>
<name>A0A6G2BCT9_9ACTN</name>
<keyword evidence="1" id="KW-1133">Transmembrane helix</keyword>
<evidence type="ECO:0000313" key="3">
    <source>
        <dbReference type="Proteomes" id="UP000473014"/>
    </source>
</evidence>
<gene>
    <name evidence="2" type="ORF">F0L17_12335</name>
</gene>
<keyword evidence="1" id="KW-0812">Transmembrane</keyword>
<sequence>MSAADRPTGRVEAAEHEAAEQYGSVEEYARALASALHGPARARERLVAEIRAGLADTVEAHVDGGVPRDRALASAVREFGTVAELAPACRRELTVAQARHTARTVLLTAPLPAVCWYLVALAHGSGHHPPRAVQVPVVSFAGVAIVTALFALAVLAATGPLARRLPTPRRLPLAAAWTGTAAGASLALATLALAVSSPLATHWPPVALAGVLTAVSHAAVAVSSRACRACARA</sequence>
<dbReference type="InterPro" id="IPR047928">
    <property type="entry name" value="Perm_prefix_1"/>
</dbReference>
<dbReference type="RefSeq" id="WP_155071115.1">
    <property type="nucleotide sequence ID" value="NZ_WIXO01000001.1"/>
</dbReference>
<evidence type="ECO:0000313" key="2">
    <source>
        <dbReference type="EMBL" id="MTE19889.1"/>
    </source>
</evidence>
<dbReference type="EMBL" id="WIXO01000001">
    <property type="protein sequence ID" value="MTE19889.1"/>
    <property type="molecule type" value="Genomic_DNA"/>
</dbReference>
<feature type="transmembrane region" description="Helical" evidence="1">
    <location>
        <begin position="174"/>
        <end position="196"/>
    </location>
</feature>
<reference evidence="2 3" key="1">
    <citation type="submission" date="2019-11" db="EMBL/GenBank/DDBJ databases">
        <authorList>
            <person name="Yuan L."/>
        </authorList>
    </citation>
    <scope>NUCLEOTIDE SEQUENCE [LARGE SCALE GENOMIC DNA]</scope>
    <source>
        <strain evidence="2 3">TRM43335</strain>
    </source>
</reference>
<protein>
    <submittedName>
        <fullName evidence="2">Uncharacterized protein</fullName>
    </submittedName>
</protein>
<feature type="transmembrane region" description="Helical" evidence="1">
    <location>
        <begin position="137"/>
        <end position="162"/>
    </location>
</feature>